<name>A0A6M2DZA3_XENCH</name>
<sequence>MSMKEFQCGFSPLNLGRLISGNLMLICLLHLIFSLNFPSSLFSNKYSILADNSKCRLKSSSNSCVYEPGLLISNSF</sequence>
<evidence type="ECO:0000313" key="1">
    <source>
        <dbReference type="EMBL" id="NOV50411.1"/>
    </source>
</evidence>
<proteinExistence type="predicted"/>
<organism evidence="1">
    <name type="scientific">Xenopsylla cheopis</name>
    <name type="common">Oriental rat flea</name>
    <name type="synonym">Pulex cheopis</name>
    <dbReference type="NCBI Taxonomy" id="163159"/>
    <lineage>
        <taxon>Eukaryota</taxon>
        <taxon>Metazoa</taxon>
        <taxon>Ecdysozoa</taxon>
        <taxon>Arthropoda</taxon>
        <taxon>Hexapoda</taxon>
        <taxon>Insecta</taxon>
        <taxon>Pterygota</taxon>
        <taxon>Neoptera</taxon>
        <taxon>Endopterygota</taxon>
        <taxon>Siphonaptera</taxon>
        <taxon>Pulicidae</taxon>
        <taxon>Xenopsyllinae</taxon>
        <taxon>Xenopsylla</taxon>
    </lineage>
</organism>
<reference evidence="1" key="1">
    <citation type="submission" date="2020-03" db="EMBL/GenBank/DDBJ databases">
        <title>Transcriptomic Profiling of the Digestive Tract of the Rat Flea, Xenopsylla cheopis, Following Blood Feeding and Infection with Yersinia pestis.</title>
        <authorList>
            <person name="Bland D.M."/>
            <person name="Martens C.A."/>
            <person name="Virtaneva K."/>
            <person name="Kanakabandi K."/>
            <person name="Long D."/>
            <person name="Rosenke R."/>
            <person name="Saturday G.A."/>
            <person name="Hoyt F.H."/>
            <person name="Bruno D.P."/>
            <person name="Ribeiro J.M.C."/>
            <person name="Hinnebusch J."/>
        </authorList>
    </citation>
    <scope>NUCLEOTIDE SEQUENCE</scope>
</reference>
<protein>
    <submittedName>
        <fullName evidence="1">Putative secreted protein</fullName>
    </submittedName>
</protein>
<dbReference type="AlphaFoldDB" id="A0A6M2DZA3"/>
<accession>A0A6M2DZA3</accession>
<dbReference type="EMBL" id="GIIL01006685">
    <property type="protein sequence ID" value="NOV50411.1"/>
    <property type="molecule type" value="Transcribed_RNA"/>
</dbReference>